<accession>A0A1B0BBQ0</accession>
<dbReference type="Pfam" id="PF04685">
    <property type="entry name" value="DUF608"/>
    <property type="match status" value="1"/>
</dbReference>
<dbReference type="AlphaFoldDB" id="A0A1B0BBQ0"/>
<dbReference type="InterPro" id="IPR006775">
    <property type="entry name" value="GH116_catalytic"/>
</dbReference>
<feature type="domain" description="Glycosyl-hydrolase family 116 catalytic region" evidence="2">
    <location>
        <begin position="1"/>
        <end position="102"/>
    </location>
</feature>
<keyword evidence="1" id="KW-1133">Transmembrane helix</keyword>
<dbReference type="STRING" id="67801.A0A1B0BBQ0"/>
<dbReference type="EMBL" id="JXJN01011596">
    <property type="status" value="NOT_ANNOTATED_CDS"/>
    <property type="molecule type" value="Genomic_DNA"/>
</dbReference>
<name>A0A1B0BBQ0_9MUSC</name>
<evidence type="ECO:0000259" key="2">
    <source>
        <dbReference type="Pfam" id="PF04685"/>
    </source>
</evidence>
<dbReference type="GO" id="GO:0005975">
    <property type="term" value="P:carbohydrate metabolic process"/>
    <property type="evidence" value="ECO:0007669"/>
    <property type="project" value="InterPro"/>
</dbReference>
<dbReference type="PANTHER" id="PTHR12654">
    <property type="entry name" value="BILE ACID BETA-GLUCOSIDASE-RELATED"/>
    <property type="match status" value="1"/>
</dbReference>
<evidence type="ECO:0000256" key="1">
    <source>
        <dbReference type="SAM" id="Phobius"/>
    </source>
</evidence>
<dbReference type="PANTHER" id="PTHR12654:SF0">
    <property type="entry name" value="NON-LYSOSOMAL GLUCOSYLCERAMIDASE"/>
    <property type="match status" value="1"/>
</dbReference>
<sequence>MPDQTYDSWVLDGPRLYLYVCNAYCSGLWLAVLQTMASMATLLDQPNDFWSDQDILEKAKHSLEEKLWNGHYYRFDTAPGHKNTIIADHLCGHWYLKTCGFDYEEHFF</sequence>
<reference evidence="4" key="1">
    <citation type="submission" date="2015-01" db="EMBL/GenBank/DDBJ databases">
        <authorList>
            <person name="Aksoy S."/>
            <person name="Warren W."/>
            <person name="Wilson R.K."/>
        </authorList>
    </citation>
    <scope>NUCLEOTIDE SEQUENCE [LARGE SCALE GENOMIC DNA]</scope>
    <source>
        <strain evidence="4">IAEA</strain>
    </source>
</reference>
<dbReference type="GO" id="GO:0008422">
    <property type="term" value="F:beta-glucosidase activity"/>
    <property type="evidence" value="ECO:0007669"/>
    <property type="project" value="TreeGrafter"/>
</dbReference>
<dbReference type="VEuPathDB" id="VectorBase:GPPI025023"/>
<organism evidence="3 4">
    <name type="scientific">Glossina palpalis gambiensis</name>
    <dbReference type="NCBI Taxonomy" id="67801"/>
    <lineage>
        <taxon>Eukaryota</taxon>
        <taxon>Metazoa</taxon>
        <taxon>Ecdysozoa</taxon>
        <taxon>Arthropoda</taxon>
        <taxon>Hexapoda</taxon>
        <taxon>Insecta</taxon>
        <taxon>Pterygota</taxon>
        <taxon>Neoptera</taxon>
        <taxon>Endopterygota</taxon>
        <taxon>Diptera</taxon>
        <taxon>Brachycera</taxon>
        <taxon>Muscomorpha</taxon>
        <taxon>Hippoboscoidea</taxon>
        <taxon>Glossinidae</taxon>
        <taxon>Glossina</taxon>
    </lineage>
</organism>
<evidence type="ECO:0000313" key="4">
    <source>
        <dbReference type="Proteomes" id="UP000092460"/>
    </source>
</evidence>
<dbReference type="EnsemblMetazoa" id="GPPI025023-RA">
    <property type="protein sequence ID" value="GPPI025023-PA"/>
    <property type="gene ID" value="GPPI025023"/>
</dbReference>
<evidence type="ECO:0000313" key="3">
    <source>
        <dbReference type="EnsemblMetazoa" id="GPPI025023-PA"/>
    </source>
</evidence>
<reference evidence="3" key="2">
    <citation type="submission" date="2020-05" db="UniProtKB">
        <authorList>
            <consortium name="EnsemblMetazoa"/>
        </authorList>
    </citation>
    <scope>IDENTIFICATION</scope>
    <source>
        <strain evidence="3">IAEA</strain>
    </source>
</reference>
<dbReference type="InterPro" id="IPR052566">
    <property type="entry name" value="Non-lysos_glucosylceramidase"/>
</dbReference>
<keyword evidence="4" id="KW-1185">Reference proteome</keyword>
<dbReference type="InterPro" id="IPR008928">
    <property type="entry name" value="6-hairpin_glycosidase_sf"/>
</dbReference>
<feature type="transmembrane region" description="Helical" evidence="1">
    <location>
        <begin position="16"/>
        <end position="33"/>
    </location>
</feature>
<keyword evidence="1" id="KW-0472">Membrane</keyword>
<keyword evidence="1" id="KW-0812">Transmembrane</keyword>
<protein>
    <recommendedName>
        <fullName evidence="2">Glycosyl-hydrolase family 116 catalytic region domain-containing protein</fullName>
    </recommendedName>
</protein>
<proteinExistence type="predicted"/>
<dbReference type="Proteomes" id="UP000092460">
    <property type="component" value="Unassembled WGS sequence"/>
</dbReference>
<dbReference type="SUPFAM" id="SSF48208">
    <property type="entry name" value="Six-hairpin glycosidases"/>
    <property type="match status" value="1"/>
</dbReference>